<dbReference type="Proteomes" id="UP001147752">
    <property type="component" value="Unassembled WGS sequence"/>
</dbReference>
<dbReference type="RefSeq" id="XP_056574222.1">
    <property type="nucleotide sequence ID" value="XM_056728407.1"/>
</dbReference>
<dbReference type="AlphaFoldDB" id="A0A9W9R9A3"/>
<organism evidence="1 2">
    <name type="scientific">Penicillium concentricum</name>
    <dbReference type="NCBI Taxonomy" id="293559"/>
    <lineage>
        <taxon>Eukaryota</taxon>
        <taxon>Fungi</taxon>
        <taxon>Dikarya</taxon>
        <taxon>Ascomycota</taxon>
        <taxon>Pezizomycotina</taxon>
        <taxon>Eurotiomycetes</taxon>
        <taxon>Eurotiomycetidae</taxon>
        <taxon>Eurotiales</taxon>
        <taxon>Aspergillaceae</taxon>
        <taxon>Penicillium</taxon>
    </lineage>
</organism>
<accession>A0A9W9R9A3</accession>
<reference evidence="1" key="2">
    <citation type="journal article" date="2023" name="IMA Fungus">
        <title>Comparative genomic study of the Penicillium genus elucidates a diverse pangenome and 15 lateral gene transfer events.</title>
        <authorList>
            <person name="Petersen C."/>
            <person name="Sorensen T."/>
            <person name="Nielsen M.R."/>
            <person name="Sondergaard T.E."/>
            <person name="Sorensen J.L."/>
            <person name="Fitzpatrick D.A."/>
            <person name="Frisvad J.C."/>
            <person name="Nielsen K.L."/>
        </authorList>
    </citation>
    <scope>NUCLEOTIDE SEQUENCE</scope>
    <source>
        <strain evidence="1">IBT 3081</strain>
    </source>
</reference>
<dbReference type="EMBL" id="JAPZBT010000006">
    <property type="protein sequence ID" value="KAJ5356075.1"/>
    <property type="molecule type" value="Genomic_DNA"/>
</dbReference>
<evidence type="ECO:0000313" key="2">
    <source>
        <dbReference type="Proteomes" id="UP001147752"/>
    </source>
</evidence>
<proteinExistence type="predicted"/>
<comment type="caution">
    <text evidence="1">The sequence shown here is derived from an EMBL/GenBank/DDBJ whole genome shotgun (WGS) entry which is preliminary data.</text>
</comment>
<protein>
    <submittedName>
        <fullName evidence="1">Uncharacterized protein</fullName>
    </submittedName>
</protein>
<reference evidence="1" key="1">
    <citation type="submission" date="2022-12" db="EMBL/GenBank/DDBJ databases">
        <authorList>
            <person name="Petersen C."/>
        </authorList>
    </citation>
    <scope>NUCLEOTIDE SEQUENCE</scope>
    <source>
        <strain evidence="1">IBT 3081</strain>
    </source>
</reference>
<sequence>MDNAKEFLQFMAWAKGESMIISPGHYIMQIARTIHIDVNALKELWTEVVNTIAYITNRLTRLGGEALIVG</sequence>
<name>A0A9W9R9A3_9EURO</name>
<keyword evidence="2" id="KW-1185">Reference proteome</keyword>
<gene>
    <name evidence="1" type="ORF">N7517_010684</name>
</gene>
<dbReference type="GeneID" id="81467590"/>
<evidence type="ECO:0000313" key="1">
    <source>
        <dbReference type="EMBL" id="KAJ5356075.1"/>
    </source>
</evidence>